<evidence type="ECO:0000313" key="2">
    <source>
        <dbReference type="Proteomes" id="UP001595896"/>
    </source>
</evidence>
<comment type="caution">
    <text evidence="1">The sequence shown here is derived from an EMBL/GenBank/DDBJ whole genome shotgun (WGS) entry which is preliminary data.</text>
</comment>
<dbReference type="Proteomes" id="UP001595896">
    <property type="component" value="Unassembled WGS sequence"/>
</dbReference>
<protein>
    <recommendedName>
        <fullName evidence="3">HEAT repeat domain-containing protein</fullName>
    </recommendedName>
</protein>
<dbReference type="InterPro" id="IPR016024">
    <property type="entry name" value="ARM-type_fold"/>
</dbReference>
<dbReference type="InterPro" id="IPR011989">
    <property type="entry name" value="ARM-like"/>
</dbReference>
<accession>A0ABV9NX70</accession>
<dbReference type="SUPFAM" id="SSF48371">
    <property type="entry name" value="ARM repeat"/>
    <property type="match status" value="1"/>
</dbReference>
<dbReference type="RefSeq" id="WP_377910542.1">
    <property type="nucleotide sequence ID" value="NZ_JBHSGK010000020.1"/>
</dbReference>
<name>A0ABV9NX70_9BACI</name>
<organism evidence="1 2">
    <name type="scientific">Bacillus daqingensis</name>
    <dbReference type="NCBI Taxonomy" id="872396"/>
    <lineage>
        <taxon>Bacteria</taxon>
        <taxon>Bacillati</taxon>
        <taxon>Bacillota</taxon>
        <taxon>Bacilli</taxon>
        <taxon>Bacillales</taxon>
        <taxon>Bacillaceae</taxon>
        <taxon>Bacillus</taxon>
    </lineage>
</organism>
<sequence length="183" mass="21527">MMNPDVRKWFDDSAHGTKEARYEAYTVIMEQTKQEVDWTYEIWEELVDDLKHSDPHRRARAGQYLAQLAISDPEQRILDVFPDLWKVTKDEKFVTARHTLQAAWRIGLAGEEQRNTLLPYMKERFEEAESEKNGSLVRSDIIEGLKRLYQHSNDERSAETARILIASLDDGKTKRKCEKIWKS</sequence>
<evidence type="ECO:0000313" key="1">
    <source>
        <dbReference type="EMBL" id="MFC4737952.1"/>
    </source>
</evidence>
<dbReference type="EMBL" id="JBHSGK010000020">
    <property type="protein sequence ID" value="MFC4737952.1"/>
    <property type="molecule type" value="Genomic_DNA"/>
</dbReference>
<reference evidence="2" key="1">
    <citation type="journal article" date="2019" name="Int. J. Syst. Evol. Microbiol.">
        <title>The Global Catalogue of Microorganisms (GCM) 10K type strain sequencing project: providing services to taxonomists for standard genome sequencing and annotation.</title>
        <authorList>
            <consortium name="The Broad Institute Genomics Platform"/>
            <consortium name="The Broad Institute Genome Sequencing Center for Infectious Disease"/>
            <person name="Wu L."/>
            <person name="Ma J."/>
        </authorList>
    </citation>
    <scope>NUCLEOTIDE SEQUENCE [LARGE SCALE GENOMIC DNA]</scope>
    <source>
        <strain evidence="2">JCM 12165</strain>
    </source>
</reference>
<gene>
    <name evidence="1" type="ORF">ACFO4L_15330</name>
</gene>
<proteinExistence type="predicted"/>
<evidence type="ECO:0008006" key="3">
    <source>
        <dbReference type="Google" id="ProtNLM"/>
    </source>
</evidence>
<dbReference type="Gene3D" id="1.25.10.10">
    <property type="entry name" value="Leucine-rich Repeat Variant"/>
    <property type="match status" value="1"/>
</dbReference>
<keyword evidence="2" id="KW-1185">Reference proteome</keyword>